<proteinExistence type="predicted"/>
<keyword evidence="3" id="KW-1185">Reference proteome</keyword>
<dbReference type="PROSITE" id="PS51352">
    <property type="entry name" value="THIOREDOXIN_2"/>
    <property type="match status" value="1"/>
</dbReference>
<dbReference type="Proteomes" id="UP000613740">
    <property type="component" value="Unassembled WGS sequence"/>
</dbReference>
<dbReference type="AlphaFoldDB" id="A0A835WMP1"/>
<dbReference type="InterPro" id="IPR051766">
    <property type="entry name" value="TXND_domain-containing"/>
</dbReference>
<reference evidence="2" key="1">
    <citation type="journal article" date="2020" name="bioRxiv">
        <title>Comparative genomics of Chlamydomonas.</title>
        <authorList>
            <person name="Craig R.J."/>
            <person name="Hasan A.R."/>
            <person name="Ness R.W."/>
            <person name="Keightley P.D."/>
        </authorList>
    </citation>
    <scope>NUCLEOTIDE SEQUENCE</scope>
    <source>
        <strain evidence="2">CCAP 11/173</strain>
    </source>
</reference>
<dbReference type="InterPro" id="IPR017937">
    <property type="entry name" value="Thioredoxin_CS"/>
</dbReference>
<comment type="caution">
    <text evidence="2">The sequence shown here is derived from an EMBL/GenBank/DDBJ whole genome shotgun (WGS) entry which is preliminary data.</text>
</comment>
<evidence type="ECO:0000259" key="1">
    <source>
        <dbReference type="PROSITE" id="PS51352"/>
    </source>
</evidence>
<dbReference type="Pfam" id="PF00085">
    <property type="entry name" value="Thioredoxin"/>
    <property type="match status" value="1"/>
</dbReference>
<organism evidence="2 3">
    <name type="scientific">Chlamydomonas schloesseri</name>
    <dbReference type="NCBI Taxonomy" id="2026947"/>
    <lineage>
        <taxon>Eukaryota</taxon>
        <taxon>Viridiplantae</taxon>
        <taxon>Chlorophyta</taxon>
        <taxon>core chlorophytes</taxon>
        <taxon>Chlorophyceae</taxon>
        <taxon>CS clade</taxon>
        <taxon>Chlamydomonadales</taxon>
        <taxon>Chlamydomonadaceae</taxon>
        <taxon>Chlamydomonas</taxon>
    </lineage>
</organism>
<protein>
    <recommendedName>
        <fullName evidence="1">Thioredoxin domain-containing protein</fullName>
    </recommendedName>
</protein>
<dbReference type="EMBL" id="JAEHOD010000010">
    <property type="protein sequence ID" value="KAG2450614.1"/>
    <property type="molecule type" value="Genomic_DNA"/>
</dbReference>
<dbReference type="InterPro" id="IPR013766">
    <property type="entry name" value="Thioredoxin_domain"/>
</dbReference>
<evidence type="ECO:0000313" key="3">
    <source>
        <dbReference type="Proteomes" id="UP000613740"/>
    </source>
</evidence>
<gene>
    <name evidence="2" type="ORF">HYH02_004454</name>
</gene>
<dbReference type="PANTHER" id="PTHR46135:SF3">
    <property type="entry name" value="NME_NM23 FAMILY MEMBER 8"/>
    <property type="match status" value="1"/>
</dbReference>
<dbReference type="PANTHER" id="PTHR46135">
    <property type="entry name" value="NME/NM23 FAMILY MEMBER 8"/>
    <property type="match status" value="1"/>
</dbReference>
<dbReference type="InterPro" id="IPR036249">
    <property type="entry name" value="Thioredoxin-like_sf"/>
</dbReference>
<dbReference type="PROSITE" id="PS00194">
    <property type="entry name" value="THIOREDOXIN_1"/>
    <property type="match status" value="1"/>
</dbReference>
<feature type="domain" description="Thioredoxin" evidence="1">
    <location>
        <begin position="1"/>
        <end position="109"/>
    </location>
</feature>
<accession>A0A835WMP1</accession>
<dbReference type="Gene3D" id="3.40.30.10">
    <property type="entry name" value="Glutaredoxin"/>
    <property type="match status" value="1"/>
</dbReference>
<name>A0A835WMP1_9CHLO</name>
<dbReference type="OrthoDB" id="10263751at2759"/>
<sequence length="129" mass="14118">MAFITEIANEAQWKTEVMETPGQLQVVEVFQSWCGPCKAVQSTFKKLYFDLNDRPLKFFSVSAEKLPLTKEYVGKCKPIFLFFKDGTQVEKIEGVQAPQLNKIVTELSGKPPAAAPPVAAPAAPAAEAS</sequence>
<dbReference type="SUPFAM" id="SSF52833">
    <property type="entry name" value="Thioredoxin-like"/>
    <property type="match status" value="1"/>
</dbReference>
<evidence type="ECO:0000313" key="2">
    <source>
        <dbReference type="EMBL" id="KAG2450614.1"/>
    </source>
</evidence>